<dbReference type="GO" id="GO:0005506">
    <property type="term" value="F:iron ion binding"/>
    <property type="evidence" value="ECO:0007669"/>
    <property type="project" value="InterPro"/>
</dbReference>
<dbReference type="PRINTS" id="PR00606">
    <property type="entry name" value="CYTCHROMECID"/>
</dbReference>
<keyword evidence="2 6" id="KW-0349">Heme</keyword>
<evidence type="ECO:0000256" key="1">
    <source>
        <dbReference type="ARBA" id="ARBA00022448"/>
    </source>
</evidence>
<dbReference type="Gene3D" id="1.10.760.10">
    <property type="entry name" value="Cytochrome c-like domain"/>
    <property type="match status" value="1"/>
</dbReference>
<evidence type="ECO:0000256" key="5">
    <source>
        <dbReference type="ARBA" id="ARBA00023004"/>
    </source>
</evidence>
<dbReference type="InterPro" id="IPR036909">
    <property type="entry name" value="Cyt_c-like_dom_sf"/>
</dbReference>
<name>A0A7G9RVV5_9BURK</name>
<feature type="domain" description="Cytochrome c" evidence="7">
    <location>
        <begin position="33"/>
        <end position="118"/>
    </location>
</feature>
<feature type="binding site" description="covalent" evidence="6">
    <location>
        <position position="51"/>
    </location>
    <ligand>
        <name>heme c</name>
        <dbReference type="ChEBI" id="CHEBI:61717"/>
    </ligand>
</feature>
<dbReference type="KEGG" id="drg:H9K76_19285"/>
<dbReference type="EMBL" id="CP060714">
    <property type="protein sequence ID" value="QNN59730.1"/>
    <property type="molecule type" value="Genomic_DNA"/>
</dbReference>
<dbReference type="InterPro" id="IPR002324">
    <property type="entry name" value="Cyt_c_ID"/>
</dbReference>
<dbReference type="InterPro" id="IPR009056">
    <property type="entry name" value="Cyt_c-like_dom"/>
</dbReference>
<dbReference type="AlphaFoldDB" id="A0A7G9RVV5"/>
<dbReference type="SUPFAM" id="SSF46626">
    <property type="entry name" value="Cytochrome c"/>
    <property type="match status" value="1"/>
</dbReference>
<feature type="binding site" description="covalent" evidence="6">
    <location>
        <position position="47"/>
    </location>
    <ligand>
        <name>heme c</name>
        <dbReference type="ChEBI" id="CHEBI:61717"/>
    </ligand>
</feature>
<evidence type="ECO:0000256" key="4">
    <source>
        <dbReference type="ARBA" id="ARBA00022982"/>
    </source>
</evidence>
<reference evidence="8 9" key="1">
    <citation type="submission" date="2020-08" db="EMBL/GenBank/DDBJ databases">
        <title>Genome sequence of Diaphorobacter ruginosibacter DSM 27467T.</title>
        <authorList>
            <person name="Hyun D.-W."/>
            <person name="Bae J.-W."/>
        </authorList>
    </citation>
    <scope>NUCLEOTIDE SEQUENCE [LARGE SCALE GENOMIC DNA]</scope>
    <source>
        <strain evidence="8 9">DSM 27467</strain>
    </source>
</reference>
<keyword evidence="3 6" id="KW-0479">Metal-binding</keyword>
<accession>A0A7G9RVV5</accession>
<evidence type="ECO:0000256" key="6">
    <source>
        <dbReference type="PIRSR" id="PIRSR602324-1"/>
    </source>
</evidence>
<comment type="PTM">
    <text evidence="6">Binds 1 heme c group covalently per subunit.</text>
</comment>
<dbReference type="GO" id="GO:0009055">
    <property type="term" value="F:electron transfer activity"/>
    <property type="evidence" value="ECO:0007669"/>
    <property type="project" value="InterPro"/>
</dbReference>
<organism evidence="8 9">
    <name type="scientific">Diaphorobacter ruginosibacter</name>
    <dbReference type="NCBI Taxonomy" id="1715720"/>
    <lineage>
        <taxon>Bacteria</taxon>
        <taxon>Pseudomonadati</taxon>
        <taxon>Pseudomonadota</taxon>
        <taxon>Betaproteobacteria</taxon>
        <taxon>Burkholderiales</taxon>
        <taxon>Comamonadaceae</taxon>
        <taxon>Diaphorobacter</taxon>
    </lineage>
</organism>
<keyword evidence="4" id="KW-0249">Electron transport</keyword>
<evidence type="ECO:0000256" key="3">
    <source>
        <dbReference type="ARBA" id="ARBA00022723"/>
    </source>
</evidence>
<evidence type="ECO:0000259" key="7">
    <source>
        <dbReference type="PROSITE" id="PS51007"/>
    </source>
</evidence>
<dbReference type="Pfam" id="PF00034">
    <property type="entry name" value="Cytochrom_C"/>
    <property type="match status" value="1"/>
</dbReference>
<evidence type="ECO:0000313" key="8">
    <source>
        <dbReference type="EMBL" id="QNN59730.1"/>
    </source>
</evidence>
<evidence type="ECO:0000256" key="2">
    <source>
        <dbReference type="ARBA" id="ARBA00022617"/>
    </source>
</evidence>
<proteinExistence type="predicted"/>
<sequence>MALIAFGVLNVGWLIMRPTPAADAMKSMLEARPELAAGKALIEGSDCMRCHGMQRHFVGPSFEAISARYAGEAYAVEHLARRIREGSVGIWGNVIMPRHPQITPEQSQQMAAWVMAVPPAAPEAASQVRP</sequence>
<dbReference type="Proteomes" id="UP000515811">
    <property type="component" value="Chromosome"/>
</dbReference>
<keyword evidence="1" id="KW-0813">Transport</keyword>
<gene>
    <name evidence="8" type="ORF">H9K76_19285</name>
</gene>
<keyword evidence="5 6" id="KW-0408">Iron</keyword>
<feature type="binding site" description="covalent" evidence="6">
    <location>
        <position position="96"/>
    </location>
    <ligand>
        <name>heme c</name>
        <dbReference type="ChEBI" id="CHEBI:61717"/>
    </ligand>
</feature>
<dbReference type="PROSITE" id="PS51007">
    <property type="entry name" value="CYTC"/>
    <property type="match status" value="1"/>
</dbReference>
<evidence type="ECO:0000313" key="9">
    <source>
        <dbReference type="Proteomes" id="UP000515811"/>
    </source>
</evidence>
<dbReference type="GO" id="GO:0020037">
    <property type="term" value="F:heme binding"/>
    <property type="evidence" value="ECO:0007669"/>
    <property type="project" value="InterPro"/>
</dbReference>
<protein>
    <submittedName>
        <fullName evidence="8">C-type cytochrome</fullName>
    </submittedName>
</protein>
<keyword evidence="9" id="KW-1185">Reference proteome</keyword>